<evidence type="ECO:0000256" key="1">
    <source>
        <dbReference type="SAM" id="MobiDB-lite"/>
    </source>
</evidence>
<feature type="region of interest" description="Disordered" evidence="1">
    <location>
        <begin position="32"/>
        <end position="99"/>
    </location>
</feature>
<reference evidence="2 3" key="1">
    <citation type="journal article" date="2016" name="Nat. Commun.">
        <title>Extremotolerant tardigrade genome and improved radiotolerance of human cultured cells by tardigrade-unique protein.</title>
        <authorList>
            <person name="Hashimoto T."/>
            <person name="Horikawa D.D."/>
            <person name="Saito Y."/>
            <person name="Kuwahara H."/>
            <person name="Kozuka-Hata H."/>
            <person name="Shin-I T."/>
            <person name="Minakuchi Y."/>
            <person name="Ohishi K."/>
            <person name="Motoyama A."/>
            <person name="Aizu T."/>
            <person name="Enomoto A."/>
            <person name="Kondo K."/>
            <person name="Tanaka S."/>
            <person name="Hara Y."/>
            <person name="Koshikawa S."/>
            <person name="Sagara H."/>
            <person name="Miura T."/>
            <person name="Yokobori S."/>
            <person name="Miyagawa K."/>
            <person name="Suzuki Y."/>
            <person name="Kubo T."/>
            <person name="Oyama M."/>
            <person name="Kohara Y."/>
            <person name="Fujiyama A."/>
            <person name="Arakawa K."/>
            <person name="Katayama T."/>
            <person name="Toyoda A."/>
            <person name="Kunieda T."/>
        </authorList>
    </citation>
    <scope>NUCLEOTIDE SEQUENCE [LARGE SCALE GENOMIC DNA]</scope>
    <source>
        <strain evidence="2 3">YOKOZUNA-1</strain>
    </source>
</reference>
<dbReference type="Proteomes" id="UP000186922">
    <property type="component" value="Unassembled WGS sequence"/>
</dbReference>
<proteinExistence type="predicted"/>
<evidence type="ECO:0000313" key="3">
    <source>
        <dbReference type="Proteomes" id="UP000186922"/>
    </source>
</evidence>
<sequence length="99" mass="11313">MLQMQLYHPLKVSFEPSAPPVIFKQIPEIPERSRSQGELRKSVQIQTQPPQPLPGGIILPPVEIPGLMNKRRRRKRRDKCRAAEPVLPDGSSNRIELED</sequence>
<feature type="compositionally biased region" description="Polar residues" evidence="1">
    <location>
        <begin position="90"/>
        <end position="99"/>
    </location>
</feature>
<keyword evidence="3" id="KW-1185">Reference proteome</keyword>
<dbReference type="AlphaFoldDB" id="A0A1D1UMW6"/>
<gene>
    <name evidence="2" type="primary">RvY_03145-1</name>
    <name evidence="2" type="synonym">RvY_03145.1</name>
    <name evidence="2" type="ORF">RvY_03145</name>
</gene>
<organism evidence="2 3">
    <name type="scientific">Ramazzottius varieornatus</name>
    <name type="common">Water bear</name>
    <name type="synonym">Tardigrade</name>
    <dbReference type="NCBI Taxonomy" id="947166"/>
    <lineage>
        <taxon>Eukaryota</taxon>
        <taxon>Metazoa</taxon>
        <taxon>Ecdysozoa</taxon>
        <taxon>Tardigrada</taxon>
        <taxon>Eutardigrada</taxon>
        <taxon>Parachela</taxon>
        <taxon>Hypsibioidea</taxon>
        <taxon>Ramazzottiidae</taxon>
        <taxon>Ramazzottius</taxon>
    </lineage>
</organism>
<name>A0A1D1UMW6_RAMVA</name>
<dbReference type="EMBL" id="BDGG01000001">
    <property type="protein sequence ID" value="GAU90771.1"/>
    <property type="molecule type" value="Genomic_DNA"/>
</dbReference>
<feature type="compositionally biased region" description="Low complexity" evidence="1">
    <location>
        <begin position="44"/>
        <end position="67"/>
    </location>
</feature>
<feature type="compositionally biased region" description="Basic residues" evidence="1">
    <location>
        <begin position="69"/>
        <end position="79"/>
    </location>
</feature>
<protein>
    <submittedName>
        <fullName evidence="2">Uncharacterized protein</fullName>
    </submittedName>
</protein>
<evidence type="ECO:0000313" key="2">
    <source>
        <dbReference type="EMBL" id="GAU90771.1"/>
    </source>
</evidence>
<comment type="caution">
    <text evidence="2">The sequence shown here is derived from an EMBL/GenBank/DDBJ whole genome shotgun (WGS) entry which is preliminary data.</text>
</comment>
<accession>A0A1D1UMW6</accession>
<feature type="compositionally biased region" description="Basic and acidic residues" evidence="1">
    <location>
        <begin position="32"/>
        <end position="41"/>
    </location>
</feature>